<proteinExistence type="predicted"/>
<organism evidence="2 3">
    <name type="scientific">Bradyrhizobium canariense</name>
    <dbReference type="NCBI Taxonomy" id="255045"/>
    <lineage>
        <taxon>Bacteria</taxon>
        <taxon>Pseudomonadati</taxon>
        <taxon>Pseudomonadota</taxon>
        <taxon>Alphaproteobacteria</taxon>
        <taxon>Hyphomicrobiales</taxon>
        <taxon>Nitrobacteraceae</taxon>
        <taxon>Bradyrhizobium</taxon>
    </lineage>
</organism>
<evidence type="ECO:0000313" key="3">
    <source>
        <dbReference type="Proteomes" id="UP000243904"/>
    </source>
</evidence>
<evidence type="ECO:0000313" key="2">
    <source>
        <dbReference type="EMBL" id="SDS79080.1"/>
    </source>
</evidence>
<name>A0A1H1V377_9BRAD</name>
<protein>
    <recommendedName>
        <fullName evidence="1">DUF6894 domain-containing protein</fullName>
    </recommendedName>
</protein>
<sequence>MPCHYFHYRDGSSIFEDDVGEVFADASLAMQHATKIARELARNGEPTNAAIVVVEGSQHLSEVQPGEQGD</sequence>
<dbReference type="RefSeq" id="WP_146687954.1">
    <property type="nucleotide sequence ID" value="NZ_LT629750.1"/>
</dbReference>
<dbReference type="Proteomes" id="UP000243904">
    <property type="component" value="Chromosome I"/>
</dbReference>
<dbReference type="Pfam" id="PF21834">
    <property type="entry name" value="DUF6894"/>
    <property type="match status" value="1"/>
</dbReference>
<dbReference type="InterPro" id="IPR054189">
    <property type="entry name" value="DUF6894"/>
</dbReference>
<accession>A0A1H1V377</accession>
<feature type="domain" description="DUF6894" evidence="1">
    <location>
        <begin position="4"/>
        <end position="53"/>
    </location>
</feature>
<dbReference type="AlphaFoldDB" id="A0A1H1V377"/>
<gene>
    <name evidence="2" type="ORF">SAMN05444158_3221</name>
</gene>
<keyword evidence="3" id="KW-1185">Reference proteome</keyword>
<reference evidence="3" key="1">
    <citation type="submission" date="2016-10" db="EMBL/GenBank/DDBJ databases">
        <authorList>
            <person name="Varghese N."/>
            <person name="Submissions S."/>
        </authorList>
    </citation>
    <scope>NUCLEOTIDE SEQUENCE [LARGE SCALE GENOMIC DNA]</scope>
    <source>
        <strain evidence="3">GAS369</strain>
    </source>
</reference>
<dbReference type="EMBL" id="LT629750">
    <property type="protein sequence ID" value="SDS79080.1"/>
    <property type="molecule type" value="Genomic_DNA"/>
</dbReference>
<evidence type="ECO:0000259" key="1">
    <source>
        <dbReference type="Pfam" id="PF21834"/>
    </source>
</evidence>